<protein>
    <submittedName>
        <fullName evidence="4">ABC transporter substrate-binding protein</fullName>
    </submittedName>
</protein>
<dbReference type="Pfam" id="PF04069">
    <property type="entry name" value="OpuAC"/>
    <property type="match status" value="1"/>
</dbReference>
<evidence type="ECO:0000313" key="5">
    <source>
        <dbReference type="Proteomes" id="UP001500621"/>
    </source>
</evidence>
<evidence type="ECO:0000313" key="4">
    <source>
        <dbReference type="EMBL" id="GAA4684466.1"/>
    </source>
</evidence>
<dbReference type="PROSITE" id="PS51257">
    <property type="entry name" value="PROKAR_LIPOPROTEIN"/>
    <property type="match status" value="1"/>
</dbReference>
<dbReference type="EMBL" id="BAABIM010000002">
    <property type="protein sequence ID" value="GAA4684466.1"/>
    <property type="molecule type" value="Genomic_DNA"/>
</dbReference>
<evidence type="ECO:0000259" key="3">
    <source>
        <dbReference type="Pfam" id="PF04069"/>
    </source>
</evidence>
<dbReference type="Gene3D" id="3.40.190.120">
    <property type="entry name" value="Osmoprotection protein (prox), domain 2"/>
    <property type="match status" value="1"/>
</dbReference>
<gene>
    <name evidence="4" type="ORF">GCM10023226_22310</name>
</gene>
<dbReference type="RefSeq" id="WP_345265744.1">
    <property type="nucleotide sequence ID" value="NZ_BAABIM010000002.1"/>
</dbReference>
<evidence type="ECO:0000256" key="1">
    <source>
        <dbReference type="SAM" id="MobiDB-lite"/>
    </source>
</evidence>
<dbReference type="Gene3D" id="3.40.190.10">
    <property type="entry name" value="Periplasmic binding protein-like II"/>
    <property type="match status" value="1"/>
</dbReference>
<keyword evidence="5" id="KW-1185">Reference proteome</keyword>
<feature type="region of interest" description="Disordered" evidence="1">
    <location>
        <begin position="32"/>
        <end position="60"/>
    </location>
</feature>
<feature type="chain" id="PRO_5047085951" evidence="2">
    <location>
        <begin position="28"/>
        <end position="330"/>
    </location>
</feature>
<keyword evidence="2" id="KW-0732">Signal</keyword>
<accession>A0ABP8W983</accession>
<proteinExistence type="predicted"/>
<dbReference type="InterPro" id="IPR007210">
    <property type="entry name" value="ABC_Gly_betaine_transp_sub-bd"/>
</dbReference>
<sequence>MKQTRTLRRAIAATFAATLVTSLGACAGDDLAEEDETTTSDESSDAASEDASAPAGGGDVTLASQSFDEAALVTAMYAGVLEDAGYTVETQLVDTRDIYMAEFPGNVDIVPEYVSGIGDFLNVQANGEGAEPITDSDTDASLEAIAPLAEAEGITLLEPSPATSQNAYFVSQDFADSEGLSALSDLEGQSVVLAAAPDCEGREDCEAGLSDVYGIDITELLPLGYASPETYGAVIDGEAQLGQTGTLDGTLEEQGLVLLEDDRGIQPAQNLVPAVSSDFLAENEAVEPLLDDLMAALDNEVLAELLVRVTVDRETVEDVANDFLTEEGLV</sequence>
<reference evidence="5" key="1">
    <citation type="journal article" date="2019" name="Int. J. Syst. Evol. Microbiol.">
        <title>The Global Catalogue of Microorganisms (GCM) 10K type strain sequencing project: providing services to taxonomists for standard genome sequencing and annotation.</title>
        <authorList>
            <consortium name="The Broad Institute Genomics Platform"/>
            <consortium name="The Broad Institute Genome Sequencing Center for Infectious Disease"/>
            <person name="Wu L."/>
            <person name="Ma J."/>
        </authorList>
    </citation>
    <scope>NUCLEOTIDE SEQUENCE [LARGE SCALE GENOMIC DNA]</scope>
    <source>
        <strain evidence="5">JCM 18127</strain>
    </source>
</reference>
<feature type="signal peptide" evidence="2">
    <location>
        <begin position="1"/>
        <end position="27"/>
    </location>
</feature>
<dbReference type="Proteomes" id="UP001500621">
    <property type="component" value="Unassembled WGS sequence"/>
</dbReference>
<organism evidence="4 5">
    <name type="scientific">Nocardioides nanhaiensis</name>
    <dbReference type="NCBI Taxonomy" id="1476871"/>
    <lineage>
        <taxon>Bacteria</taxon>
        <taxon>Bacillati</taxon>
        <taxon>Actinomycetota</taxon>
        <taxon>Actinomycetes</taxon>
        <taxon>Propionibacteriales</taxon>
        <taxon>Nocardioidaceae</taxon>
        <taxon>Nocardioides</taxon>
    </lineage>
</organism>
<evidence type="ECO:0000256" key="2">
    <source>
        <dbReference type="SAM" id="SignalP"/>
    </source>
</evidence>
<name>A0ABP8W983_9ACTN</name>
<feature type="domain" description="ABC-type glycine betaine transport system substrate-binding" evidence="3">
    <location>
        <begin position="59"/>
        <end position="326"/>
    </location>
</feature>
<feature type="compositionally biased region" description="Acidic residues" evidence="1">
    <location>
        <begin position="32"/>
        <end position="48"/>
    </location>
</feature>
<dbReference type="SUPFAM" id="SSF53850">
    <property type="entry name" value="Periplasmic binding protein-like II"/>
    <property type="match status" value="1"/>
</dbReference>
<comment type="caution">
    <text evidence="4">The sequence shown here is derived from an EMBL/GenBank/DDBJ whole genome shotgun (WGS) entry which is preliminary data.</text>
</comment>